<dbReference type="InterPro" id="IPR011009">
    <property type="entry name" value="Kinase-like_dom_sf"/>
</dbReference>
<accession>A0A811RZ90</accession>
<evidence type="ECO:0000259" key="8">
    <source>
        <dbReference type="PROSITE" id="PS50011"/>
    </source>
</evidence>
<dbReference type="InterPro" id="IPR003613">
    <property type="entry name" value="Ubox_domain"/>
</dbReference>
<dbReference type="Gene3D" id="3.30.40.10">
    <property type="entry name" value="Zinc/RING finger domain, C3HC4 (zinc finger)"/>
    <property type="match status" value="1"/>
</dbReference>
<keyword evidence="6" id="KW-0547">Nucleotide-binding</keyword>
<dbReference type="UniPathway" id="UPA00143"/>
<proteinExistence type="predicted"/>
<gene>
    <name evidence="10" type="ORF">NCGR_LOCUS59435</name>
</gene>
<feature type="region of interest" description="Disordered" evidence="7">
    <location>
        <begin position="1"/>
        <end position="66"/>
    </location>
</feature>
<dbReference type="Pfam" id="PF07714">
    <property type="entry name" value="PK_Tyr_Ser-Thr"/>
    <property type="match status" value="1"/>
</dbReference>
<feature type="compositionally biased region" description="Basic residues" evidence="7">
    <location>
        <begin position="23"/>
        <end position="33"/>
    </location>
</feature>
<feature type="region of interest" description="Disordered" evidence="7">
    <location>
        <begin position="611"/>
        <end position="640"/>
    </location>
</feature>
<dbReference type="GO" id="GO:0061630">
    <property type="term" value="F:ubiquitin protein ligase activity"/>
    <property type="evidence" value="ECO:0007669"/>
    <property type="project" value="UniProtKB-EC"/>
</dbReference>
<dbReference type="Pfam" id="PF04564">
    <property type="entry name" value="U-box"/>
    <property type="match status" value="1"/>
</dbReference>
<dbReference type="EMBL" id="CAJGYO010000018">
    <property type="protein sequence ID" value="CAD6335337.1"/>
    <property type="molecule type" value="Genomic_DNA"/>
</dbReference>
<evidence type="ECO:0000259" key="9">
    <source>
        <dbReference type="PROSITE" id="PS51698"/>
    </source>
</evidence>
<dbReference type="InterPro" id="IPR013083">
    <property type="entry name" value="Znf_RING/FYVE/PHD"/>
</dbReference>
<keyword evidence="11" id="KW-1185">Reference proteome</keyword>
<evidence type="ECO:0000256" key="2">
    <source>
        <dbReference type="ARBA" id="ARBA00004906"/>
    </source>
</evidence>
<comment type="catalytic activity">
    <reaction evidence="1">
        <text>S-ubiquitinyl-[E2 ubiquitin-conjugating enzyme]-L-cysteine + [acceptor protein]-L-lysine = [E2 ubiquitin-conjugating enzyme]-L-cysteine + N(6)-ubiquitinyl-[acceptor protein]-L-lysine.</text>
        <dbReference type="EC" id="2.3.2.27"/>
    </reaction>
</comment>
<dbReference type="EC" id="2.3.2.27" evidence="3"/>
<dbReference type="GO" id="GO:0016567">
    <property type="term" value="P:protein ubiquitination"/>
    <property type="evidence" value="ECO:0007669"/>
    <property type="project" value="UniProtKB-UniPathway"/>
</dbReference>
<protein>
    <recommendedName>
        <fullName evidence="3">RING-type E3 ubiquitin transferase</fullName>
        <ecNumber evidence="3">2.3.2.27</ecNumber>
    </recommendedName>
</protein>
<evidence type="ECO:0000256" key="3">
    <source>
        <dbReference type="ARBA" id="ARBA00012483"/>
    </source>
</evidence>
<dbReference type="SMART" id="SM00504">
    <property type="entry name" value="Ubox"/>
    <property type="match status" value="1"/>
</dbReference>
<dbReference type="Gene3D" id="1.10.510.10">
    <property type="entry name" value="Transferase(Phosphotransferase) domain 1"/>
    <property type="match status" value="2"/>
</dbReference>
<evidence type="ECO:0000256" key="7">
    <source>
        <dbReference type="SAM" id="MobiDB-lite"/>
    </source>
</evidence>
<dbReference type="InterPro" id="IPR001245">
    <property type="entry name" value="Ser-Thr/Tyr_kinase_cat_dom"/>
</dbReference>
<dbReference type="CDD" id="cd16655">
    <property type="entry name" value="RING-Ubox_WDSUB1-like"/>
    <property type="match status" value="1"/>
</dbReference>
<dbReference type="SUPFAM" id="SSF56112">
    <property type="entry name" value="Protein kinase-like (PK-like)"/>
    <property type="match status" value="1"/>
</dbReference>
<comment type="caution">
    <text evidence="10">The sequence shown here is derived from an EMBL/GenBank/DDBJ whole genome shotgun (WGS) entry which is preliminary data.</text>
</comment>
<evidence type="ECO:0000313" key="11">
    <source>
        <dbReference type="Proteomes" id="UP000604825"/>
    </source>
</evidence>
<dbReference type="InterPro" id="IPR000719">
    <property type="entry name" value="Prot_kinase_dom"/>
</dbReference>
<dbReference type="GO" id="GO:0005524">
    <property type="term" value="F:ATP binding"/>
    <property type="evidence" value="ECO:0007669"/>
    <property type="project" value="UniProtKB-UniRule"/>
</dbReference>
<keyword evidence="5" id="KW-0833">Ubl conjugation pathway</keyword>
<organism evidence="10 11">
    <name type="scientific">Miscanthus lutarioriparius</name>
    <dbReference type="NCBI Taxonomy" id="422564"/>
    <lineage>
        <taxon>Eukaryota</taxon>
        <taxon>Viridiplantae</taxon>
        <taxon>Streptophyta</taxon>
        <taxon>Embryophyta</taxon>
        <taxon>Tracheophyta</taxon>
        <taxon>Spermatophyta</taxon>
        <taxon>Magnoliopsida</taxon>
        <taxon>Liliopsida</taxon>
        <taxon>Poales</taxon>
        <taxon>Poaceae</taxon>
        <taxon>PACMAD clade</taxon>
        <taxon>Panicoideae</taxon>
        <taxon>Andropogonodae</taxon>
        <taxon>Andropogoneae</taxon>
        <taxon>Saccharinae</taxon>
        <taxon>Miscanthus</taxon>
    </lineage>
</organism>
<dbReference type="PROSITE" id="PS51698">
    <property type="entry name" value="U_BOX"/>
    <property type="match status" value="1"/>
</dbReference>
<dbReference type="Gene3D" id="3.30.200.20">
    <property type="entry name" value="Phosphorylase Kinase, domain 1"/>
    <property type="match status" value="1"/>
</dbReference>
<feature type="compositionally biased region" description="Low complexity" evidence="7">
    <location>
        <begin position="631"/>
        <end position="640"/>
    </location>
</feature>
<name>A0A811RZ90_9POAL</name>
<dbReference type="SUPFAM" id="SSF57850">
    <property type="entry name" value="RING/U-box"/>
    <property type="match status" value="1"/>
</dbReference>
<evidence type="ECO:0000256" key="4">
    <source>
        <dbReference type="ARBA" id="ARBA00022679"/>
    </source>
</evidence>
<evidence type="ECO:0000256" key="1">
    <source>
        <dbReference type="ARBA" id="ARBA00000900"/>
    </source>
</evidence>
<dbReference type="PANTHER" id="PTHR45647">
    <property type="entry name" value="OS02G0152300 PROTEIN"/>
    <property type="match status" value="1"/>
</dbReference>
<evidence type="ECO:0000256" key="5">
    <source>
        <dbReference type="ARBA" id="ARBA00022786"/>
    </source>
</evidence>
<feature type="binding site" evidence="6">
    <location>
        <position position="304"/>
    </location>
    <ligand>
        <name>ATP</name>
        <dbReference type="ChEBI" id="CHEBI:30616"/>
    </ligand>
</feature>
<feature type="domain" description="Protein kinase" evidence="8">
    <location>
        <begin position="276"/>
        <end position="516"/>
    </location>
</feature>
<dbReference type="Proteomes" id="UP000604825">
    <property type="component" value="Unassembled WGS sequence"/>
</dbReference>
<keyword evidence="6" id="KW-0067">ATP-binding</keyword>
<dbReference type="InterPro" id="IPR051348">
    <property type="entry name" value="U-box_ubiquitin_ligases"/>
</dbReference>
<keyword evidence="4" id="KW-0808">Transferase</keyword>
<dbReference type="InterPro" id="IPR017441">
    <property type="entry name" value="Protein_kinase_ATP_BS"/>
</dbReference>
<comment type="pathway">
    <text evidence="2">Protein modification; protein ubiquitination.</text>
</comment>
<sequence length="695" mass="76525">MEDTGAASRGRAALLPREGRWGGGRRRGKRCRRAAQGGPCGGPSPALPNGPTSPSKNQVAVKSDQSACPPQRQDRVCVVVPKYDFKHGMKTLLWALLNVAKNGERLFIVHVHRGRRISPKGVEEKLGDYVSMCNASKVICDLKIIKNGHVALAELIDREGITKLVMGAAADKRYSEEMKSPEFKPAIKLMKSAPLTCNIWFTCNGQLICTREANATVPAIQPPPVDSHALKMEPVAAVTEAGGLYEKNDQQNAMTLPAETVNTEFSEDEIEKSISCLDNRLIGKGGSGNVYKGRLRNTDVAIKKLHRESMQEESDFSRKVAVLGRVRHPNLVTLIGVCREVFGLVYEFLPNGSLQDRLECRNRRAQLKWQVRTKIMREVWTVLTFLHSNKPQPVVHGNLKPSKVLLDSNLACKVEAFGISQSNGIGKPTTQDDVHSFGIIVLQLLTGLLSPDPEDVVKVVEEAMEEKKLHTVLDRTAGEWPTALAMQLAHIGLRCVGRMSREERPVLAGEVQKLFVAAASQDEPQAPPDHFKCPIGKEVMVDPHVAPDGHTYELEDINSWFNCGNDTSPVTRQTLPNKNLIPNRAIKSMIEDWNEEQRRQVRTVCDPNPVQSSLQGHPTIPPATQSQALDTSATRRTSTTPTNLLIADARSPTFLPPPIGIRRRHVNGRLPSSSTEADVPGPGETGRILGKFKHE</sequence>
<dbReference type="PANTHER" id="PTHR45647:SF100">
    <property type="entry name" value="U-BOX DOMAIN-CONTAINING PROTEIN 33"/>
    <property type="match status" value="1"/>
</dbReference>
<feature type="region of interest" description="Disordered" evidence="7">
    <location>
        <begin position="655"/>
        <end position="695"/>
    </location>
</feature>
<dbReference type="OrthoDB" id="4062651at2759"/>
<evidence type="ECO:0000256" key="6">
    <source>
        <dbReference type="PROSITE-ProRule" id="PRU10141"/>
    </source>
</evidence>
<reference evidence="10" key="1">
    <citation type="submission" date="2020-10" db="EMBL/GenBank/DDBJ databases">
        <authorList>
            <person name="Han B."/>
            <person name="Lu T."/>
            <person name="Zhao Q."/>
            <person name="Huang X."/>
            <person name="Zhao Y."/>
        </authorList>
    </citation>
    <scope>NUCLEOTIDE SEQUENCE</scope>
</reference>
<dbReference type="GO" id="GO:0004672">
    <property type="term" value="F:protein kinase activity"/>
    <property type="evidence" value="ECO:0007669"/>
    <property type="project" value="InterPro"/>
</dbReference>
<feature type="compositionally biased region" description="Polar residues" evidence="7">
    <location>
        <begin position="611"/>
        <end position="630"/>
    </location>
</feature>
<dbReference type="PROSITE" id="PS00107">
    <property type="entry name" value="PROTEIN_KINASE_ATP"/>
    <property type="match status" value="1"/>
</dbReference>
<evidence type="ECO:0000313" key="10">
    <source>
        <dbReference type="EMBL" id="CAD6335337.1"/>
    </source>
</evidence>
<feature type="compositionally biased region" description="Polar residues" evidence="7">
    <location>
        <begin position="50"/>
        <end position="66"/>
    </location>
</feature>
<dbReference type="PROSITE" id="PS50011">
    <property type="entry name" value="PROTEIN_KINASE_DOM"/>
    <property type="match status" value="1"/>
</dbReference>
<dbReference type="AlphaFoldDB" id="A0A811RZ90"/>
<feature type="domain" description="U-box" evidence="9">
    <location>
        <begin position="526"/>
        <end position="600"/>
    </location>
</feature>